<dbReference type="PaxDb" id="67767-A0A0J7KYL0"/>
<proteinExistence type="predicted"/>
<sequence length="302" mass="33657">MDANPEGCCGGHGEYQRQGQEALEMVLAATDLEILDRGIELTFQTELRCEVLDLTLCSKNLIDETSAGCRDFPKRHGSSDSTLPYAFLVGDMASGEWCPVHLLKINFSGFKGEYDIESDIWVSEPRVFSRGHEKGQIIGPLTRTLRACLALGYTPKACRLARVVFIPKIGRTCFTSAKDYKPINLTSFFLKTLEKLVDVYLKEHPENILRKNLSDKGIYAQGYADDLAILVRRPFLDTLMELTQSALETMKEWCDNTDLLKGLWHDLGHWAKDGPLDLLCYYSPSAAICCSGMIAQGLDGDG</sequence>
<comment type="caution">
    <text evidence="1">The sequence shown here is derived from an EMBL/GenBank/DDBJ whole genome shotgun (WGS) entry which is preliminary data.</text>
</comment>
<accession>A0A0J7KYL0</accession>
<dbReference type="Proteomes" id="UP000036403">
    <property type="component" value="Unassembled WGS sequence"/>
</dbReference>
<keyword evidence="1" id="KW-0695">RNA-directed DNA polymerase</keyword>
<name>A0A0J7KYL0_LASNI</name>
<evidence type="ECO:0000313" key="2">
    <source>
        <dbReference type="Proteomes" id="UP000036403"/>
    </source>
</evidence>
<dbReference type="OrthoDB" id="7695642at2759"/>
<evidence type="ECO:0000313" key="1">
    <source>
        <dbReference type="EMBL" id="KMQ95389.1"/>
    </source>
</evidence>
<keyword evidence="1" id="KW-0808">Transferase</keyword>
<keyword evidence="1" id="KW-0548">Nucleotidyltransferase</keyword>
<gene>
    <name evidence="1" type="ORF">RF55_4401</name>
</gene>
<dbReference type="EMBL" id="LBMM01002017">
    <property type="protein sequence ID" value="KMQ95389.1"/>
    <property type="molecule type" value="Genomic_DNA"/>
</dbReference>
<dbReference type="AlphaFoldDB" id="A0A0J7KYL0"/>
<keyword evidence="2" id="KW-1185">Reference proteome</keyword>
<protein>
    <submittedName>
        <fullName evidence="1">Reverse transcriptase</fullName>
    </submittedName>
</protein>
<dbReference type="GO" id="GO:0003964">
    <property type="term" value="F:RNA-directed DNA polymerase activity"/>
    <property type="evidence" value="ECO:0007669"/>
    <property type="project" value="UniProtKB-KW"/>
</dbReference>
<reference evidence="1 2" key="1">
    <citation type="submission" date="2015-04" db="EMBL/GenBank/DDBJ databases">
        <title>Lasius niger genome sequencing.</title>
        <authorList>
            <person name="Konorov E.A."/>
            <person name="Nikitin M.A."/>
            <person name="Kirill M.V."/>
            <person name="Chang P."/>
        </authorList>
    </citation>
    <scope>NUCLEOTIDE SEQUENCE [LARGE SCALE GENOMIC DNA]</scope>
    <source>
        <tissue evidence="1">Whole</tissue>
    </source>
</reference>
<organism evidence="1 2">
    <name type="scientific">Lasius niger</name>
    <name type="common">Black garden ant</name>
    <dbReference type="NCBI Taxonomy" id="67767"/>
    <lineage>
        <taxon>Eukaryota</taxon>
        <taxon>Metazoa</taxon>
        <taxon>Ecdysozoa</taxon>
        <taxon>Arthropoda</taxon>
        <taxon>Hexapoda</taxon>
        <taxon>Insecta</taxon>
        <taxon>Pterygota</taxon>
        <taxon>Neoptera</taxon>
        <taxon>Endopterygota</taxon>
        <taxon>Hymenoptera</taxon>
        <taxon>Apocrita</taxon>
        <taxon>Aculeata</taxon>
        <taxon>Formicoidea</taxon>
        <taxon>Formicidae</taxon>
        <taxon>Formicinae</taxon>
        <taxon>Lasius</taxon>
        <taxon>Lasius</taxon>
    </lineage>
</organism>